<dbReference type="GO" id="GO:0008237">
    <property type="term" value="F:metallopeptidase activity"/>
    <property type="evidence" value="ECO:0007669"/>
    <property type="project" value="UniProtKB-KW"/>
</dbReference>
<protein>
    <recommendedName>
        <fullName evidence="4">lysostaphin</fullName>
        <ecNumber evidence="4">3.4.24.75</ecNumber>
    </recommendedName>
</protein>
<evidence type="ECO:0000256" key="3">
    <source>
        <dbReference type="ARBA" id="ARBA00006646"/>
    </source>
</evidence>
<feature type="coiled-coil region" evidence="6">
    <location>
        <begin position="1715"/>
        <end position="1776"/>
    </location>
</feature>
<sequence length="1776" mass="198723">MAEMDKVNVKFNADVTKFTRAVDRMENKMREFDDKTTSTEKNVNKRFDMMNTSVSKVDKSMAEMGDDVDLSNIKSELNSAKKEFKDTGSVSQKTFTNLQKSISNVDTSEMTNKTSKAFNTLTKDVGKLDTQLTEIDKINFGKSLGDDFKTVGYSFKDLQSKLNSTELSLFSMQKKMNDADFKAYSKSMHEINATLHQAEKEFKQFGNVSYETTQQLNKNIKSISFSQLPGKAKIAFNSIRNEMTSLNKDIKFMNDKFSTTTRVVNSVGGTVKRTLGGMRNDFSKTFKTINKIGNTLRNVGEVASGMFKGLMISSFTAIIPVAGAVVSSVMAIGSSLTAVVGGAVGLAGAFGIAGAGAMTMVGMSKRALAMLDEGLLKATAETRKYQDALAGIKTQFDNLVRGNQAQIFNTMTNGIKTASFALDQLTPAINEIASITSKASNKLLEWAQNSKNAQNMFSILNKIGPQVFKNILNAIGSFGDGAVALFNKLNPLFTWASQGFENMARSFQKWANSTSTANGIKDFISYTKTNLPILGSIFGNVFHGIINLFKAFSSETGWVLNGLDSMTNKFKNWSATLSQNKSFQNFLAYIRENAPMVGQLIGNIVDVFVRFVQAVSPIGATVLSIAVKVSKMIAEFMKAHPQITKFVASAVALSGIIKAVGIGIGILFPIIRRLAMVLKILPPIMKAVGLALRFMGGPVTIIIGIITALVGVFIHLWKTNEGFRNAVIGIWNSIKYWAVTIFTAVKNFLVFIWTNAKNLVMKVIQLWWQNLKANFLFWKSTITMIFNGIKNFFVWIWNIIKTQVIARVVQMFNQMKFWFNKVWFNIQVIFAKVKNWLIFIWTTIKNKVTYYAKLIWTKVKQYFTSLWLNIKLIFTTVKTWLVNTWNFIYGKITSFAKWIWTGVKNYFTWLWNSIKSIFTTVKNWLVNTWNFIYRKISNFARLVWSKVKQYFTWLWNSVKSIFTTVKNWLVSTWNYLYTKISNFARLIWSKVKNYFTWLWNSIKSIFTTVKNWLVSTWNYLYSKISNFARKIWTSVKNYFTWLWDSIKSIFTTVKNWLISTWNYVTDKVISFARTIWNKVKDAFNSLWRSIKSIFTSVKNFLYDTWRKIKNTVIDLAKKLFNGVKDYFTDLWNTSKRIFNNVFDFLSDIWDTIRNTVVDTVGDLWNRVESIFNNMKNGLSNIIDKIKGFIDDMVDSIKDGLNKLIDGINWVGDKLGIDKEIPQLSTGTTHNQQVNRKVKTSSDGALKEGTFATVGDKGRGNGPGGYRNEMIKYPNGKISFTPNRDTNTYLPKGSTVYSGKQTHALLNQSPTNSTLGGDANPRLNGGTVGNAFSWASDKLGQGYNWTKDKVGKGADWLKDSVGDVMDWVKKPGKLLDKALEGFGVDFGDYSGIVGDFARGGLKRLKKGAEEKIKGWFAQVTAGNSSFLDFSPGNLNFPYSPNGRAPGYPFDSPHMGIDLNYIYEKVYSTISGLARAIPQDGSGFGNHVSIKNGNGLEAIYGHLSDFAFDGTKQVKAGDKLGTSGDTGRSSGPHLHYEMRQDGKPFDPLPWLKSHVGGSGGNWDVKGALKKAGLPTSKDYVSAWQRQIQTESGGDAKAIGGTDGLLDGRAKGLVQVKPGTFNAFKLPGHDNIMNGTDNLIAGMRYASAKYGSSLLDVIGHGHGYASGGIVDSPEIAWLAEGGFSESIISHDPSNKVKSQAIWKETGDKLGFSTEGETLQRIMQLIEESNETNETIELNTRNSGNNPIYLDNKKVGKQVADTVKTEIENIERRNKRFNRR</sequence>
<evidence type="ECO:0000256" key="5">
    <source>
        <dbReference type="ARBA" id="ARBA00023049"/>
    </source>
</evidence>
<feature type="transmembrane region" description="Helical" evidence="7">
    <location>
        <begin position="310"/>
        <end position="332"/>
    </location>
</feature>
<organism evidence="9 10">
    <name type="scientific">Staphylococcus equorum</name>
    <dbReference type="NCBI Taxonomy" id="246432"/>
    <lineage>
        <taxon>Bacteria</taxon>
        <taxon>Bacillati</taxon>
        <taxon>Bacillota</taxon>
        <taxon>Bacilli</taxon>
        <taxon>Bacillales</taxon>
        <taxon>Staphylococcaceae</taxon>
        <taxon>Staphylococcus</taxon>
    </lineage>
</organism>
<keyword evidence="7" id="KW-1133">Transmembrane helix</keyword>
<dbReference type="EMBL" id="JAMBQA010000001">
    <property type="protein sequence ID" value="MDG0844856.1"/>
    <property type="molecule type" value="Genomic_DNA"/>
</dbReference>
<keyword evidence="5" id="KW-0482">Metalloprotease</keyword>
<evidence type="ECO:0000313" key="10">
    <source>
        <dbReference type="Proteomes" id="UP001152422"/>
    </source>
</evidence>
<feature type="transmembrane region" description="Helical" evidence="7">
    <location>
        <begin position="338"/>
        <end position="361"/>
    </location>
</feature>
<dbReference type="SUPFAM" id="SSF53955">
    <property type="entry name" value="Lysozyme-like"/>
    <property type="match status" value="1"/>
</dbReference>
<evidence type="ECO:0000256" key="6">
    <source>
        <dbReference type="SAM" id="Coils"/>
    </source>
</evidence>
<feature type="transmembrane region" description="Helical" evidence="7">
    <location>
        <begin position="734"/>
        <end position="754"/>
    </location>
</feature>
<dbReference type="SUPFAM" id="SSF48371">
    <property type="entry name" value="ARM repeat"/>
    <property type="match status" value="1"/>
</dbReference>
<dbReference type="InterPro" id="IPR011055">
    <property type="entry name" value="Dup_hybrid_motif"/>
</dbReference>
<dbReference type="CDD" id="cd13402">
    <property type="entry name" value="LT_TF-like"/>
    <property type="match status" value="1"/>
</dbReference>
<dbReference type="InterPro" id="IPR016047">
    <property type="entry name" value="M23ase_b-sheet_dom"/>
</dbReference>
<dbReference type="InterPro" id="IPR016024">
    <property type="entry name" value="ARM-type_fold"/>
</dbReference>
<dbReference type="RefSeq" id="WP_277582758.1">
    <property type="nucleotide sequence ID" value="NZ_JAMBPY010000001.1"/>
</dbReference>
<comment type="similarity">
    <text evidence="3">Belongs to the peptidase M23B family.</text>
</comment>
<keyword evidence="5" id="KW-0378">Hydrolase</keyword>
<keyword evidence="7" id="KW-0472">Membrane</keyword>
<keyword evidence="6" id="KW-0175">Coiled coil</keyword>
<feature type="coiled-coil region" evidence="6">
    <location>
        <begin position="15"/>
        <end position="42"/>
    </location>
</feature>
<feature type="transmembrane region" description="Helical" evidence="7">
    <location>
        <begin position="692"/>
        <end position="714"/>
    </location>
</feature>
<feature type="transmembrane region" description="Helical" evidence="7">
    <location>
        <begin position="607"/>
        <end position="627"/>
    </location>
</feature>
<dbReference type="InterPro" id="IPR023346">
    <property type="entry name" value="Lysozyme-like_dom_sf"/>
</dbReference>
<keyword evidence="5" id="KW-0645">Protease</keyword>
<dbReference type="GO" id="GO:0006508">
    <property type="term" value="P:proteolysis"/>
    <property type="evidence" value="ECO:0007669"/>
    <property type="project" value="UniProtKB-KW"/>
</dbReference>
<evidence type="ECO:0000256" key="1">
    <source>
        <dbReference type="ARBA" id="ARBA00001667"/>
    </source>
</evidence>
<name>A0A9X4QWY4_9STAP</name>
<feature type="transmembrane region" description="Helical" evidence="7">
    <location>
        <begin position="647"/>
        <end position="671"/>
    </location>
</feature>
<comment type="cofactor">
    <cofactor evidence="2">
        <name>Zn(2+)</name>
        <dbReference type="ChEBI" id="CHEBI:29105"/>
    </cofactor>
</comment>
<dbReference type="CDD" id="cd12797">
    <property type="entry name" value="M23_peptidase"/>
    <property type="match status" value="1"/>
</dbReference>
<dbReference type="Gene3D" id="1.20.120.20">
    <property type="entry name" value="Apolipoprotein"/>
    <property type="match status" value="2"/>
</dbReference>
<keyword evidence="7" id="KW-0812">Transmembrane</keyword>
<keyword evidence="10" id="KW-1185">Reference proteome</keyword>
<dbReference type="SUPFAM" id="SSF51261">
    <property type="entry name" value="Duplicated hybrid motif"/>
    <property type="match status" value="1"/>
</dbReference>
<feature type="transmembrane region" description="Helical" evidence="7">
    <location>
        <begin position="775"/>
        <end position="797"/>
    </location>
</feature>
<comment type="caution">
    <text evidence="9">The sequence shown here is derived from an EMBL/GenBank/DDBJ whole genome shotgun (WGS) entry which is preliminary data.</text>
</comment>
<dbReference type="PANTHER" id="PTHR37813">
    <property type="entry name" value="FELS-2 PROPHAGE PROTEIN"/>
    <property type="match status" value="1"/>
</dbReference>
<evidence type="ECO:0000256" key="4">
    <source>
        <dbReference type="ARBA" id="ARBA00012322"/>
    </source>
</evidence>
<dbReference type="Gene3D" id="2.70.70.10">
    <property type="entry name" value="Glucose Permease (Domain IIA)"/>
    <property type="match status" value="1"/>
</dbReference>
<evidence type="ECO:0000313" key="9">
    <source>
        <dbReference type="EMBL" id="MDG0844856.1"/>
    </source>
</evidence>
<reference evidence="9" key="1">
    <citation type="submission" date="2022-05" db="EMBL/GenBank/DDBJ databases">
        <title>Comparative genomics of Staphylococcus equorum isolates.</title>
        <authorList>
            <person name="Luelf R.H."/>
        </authorList>
    </citation>
    <scope>NUCLEOTIDE SEQUENCE</scope>
    <source>
        <strain evidence="9">TMW 2.2497</strain>
    </source>
</reference>
<evidence type="ECO:0000256" key="7">
    <source>
        <dbReference type="SAM" id="Phobius"/>
    </source>
</evidence>
<evidence type="ECO:0000256" key="2">
    <source>
        <dbReference type="ARBA" id="ARBA00001947"/>
    </source>
</evidence>
<evidence type="ECO:0000259" key="8">
    <source>
        <dbReference type="Pfam" id="PF01551"/>
    </source>
</evidence>
<feature type="domain" description="M23ase beta-sheet core" evidence="8">
    <location>
        <begin position="1451"/>
        <end position="1545"/>
    </location>
</feature>
<dbReference type="EC" id="3.4.24.75" evidence="4"/>
<dbReference type="Pfam" id="PF01551">
    <property type="entry name" value="Peptidase_M23"/>
    <property type="match status" value="1"/>
</dbReference>
<gene>
    <name evidence="9" type="ORF">M4L89_01185</name>
</gene>
<comment type="catalytic activity">
    <reaction evidence="1">
        <text>Hydrolysis of the -Gly-|-Gly- bond in the pentaglycine inter-peptide link joining staphylococcal cell wall peptidoglycans.</text>
        <dbReference type="EC" id="3.4.24.75"/>
    </reaction>
</comment>
<accession>A0A9X4QWY4</accession>
<dbReference type="PANTHER" id="PTHR37813:SF1">
    <property type="entry name" value="FELS-2 PROPHAGE PROTEIN"/>
    <property type="match status" value="1"/>
</dbReference>
<dbReference type="Proteomes" id="UP001152422">
    <property type="component" value="Unassembled WGS sequence"/>
</dbReference>
<proteinExistence type="inferred from homology"/>